<evidence type="ECO:0000256" key="14">
    <source>
        <dbReference type="HAMAP-Rule" id="MF_00053"/>
    </source>
</evidence>
<dbReference type="InterPro" id="IPR001352">
    <property type="entry name" value="RNase_HII/HIII"/>
</dbReference>
<evidence type="ECO:0000256" key="4">
    <source>
        <dbReference type="ARBA" id="ARBA00004496"/>
    </source>
</evidence>
<dbReference type="RefSeq" id="WP_017000516.1">
    <property type="nucleotide sequence ID" value="NZ_CABIVY010000008.1"/>
</dbReference>
<feature type="binding site" evidence="14 15">
    <location>
        <position position="95"/>
    </location>
    <ligand>
        <name>a divalent metal cation</name>
        <dbReference type="ChEBI" id="CHEBI:60240"/>
    </ligand>
</feature>
<dbReference type="GO" id="GO:0006298">
    <property type="term" value="P:mismatch repair"/>
    <property type="evidence" value="ECO:0007669"/>
    <property type="project" value="TreeGrafter"/>
</dbReference>
<dbReference type="GO" id="GO:0004523">
    <property type="term" value="F:RNA-DNA hybrid ribonuclease activity"/>
    <property type="evidence" value="ECO:0007669"/>
    <property type="project" value="UniProtKB-UniRule"/>
</dbReference>
<evidence type="ECO:0000313" key="18">
    <source>
        <dbReference type="EMBL" id="WHI61099.1"/>
    </source>
</evidence>
<reference evidence="17 19" key="1">
    <citation type="submission" date="2021-06" db="EMBL/GenBank/DDBJ databases">
        <title>Staphylococcus lentus K169 genome sequencing.</title>
        <authorList>
            <person name="Sundareshan S."/>
            <person name="Akhila D.S."/>
            <person name="Prachi D."/>
            <person name="Sivakumar R."/>
            <person name="Rajendhran J."/>
            <person name="Isloor S."/>
            <person name="Hegde N.R."/>
        </authorList>
    </citation>
    <scope>NUCLEOTIDE SEQUENCE [LARGE SCALE GENOMIC DNA]</scope>
    <source>
        <strain evidence="17 19">K169</strain>
    </source>
</reference>
<evidence type="ECO:0000256" key="1">
    <source>
        <dbReference type="ARBA" id="ARBA00000077"/>
    </source>
</evidence>
<dbReference type="GeneID" id="99677076"/>
<dbReference type="GO" id="GO:0005737">
    <property type="term" value="C:cytoplasm"/>
    <property type="evidence" value="ECO:0007669"/>
    <property type="project" value="UniProtKB-SubCell"/>
</dbReference>
<keyword evidence="10 14" id="KW-0479">Metal-binding</keyword>
<dbReference type="HAMAP" id="MF_00053">
    <property type="entry name" value="RNase_HIII"/>
    <property type="match status" value="1"/>
</dbReference>
<keyword evidence="8 14" id="KW-0963">Cytoplasm</keyword>
<dbReference type="EMBL" id="JAHLZN010000001">
    <property type="protein sequence ID" value="MBU6112427.1"/>
    <property type="molecule type" value="Genomic_DNA"/>
</dbReference>
<dbReference type="Pfam" id="PF01351">
    <property type="entry name" value="RNase_HII"/>
    <property type="match status" value="1"/>
</dbReference>
<feature type="binding site" evidence="14 15">
    <location>
        <position position="200"/>
    </location>
    <ligand>
        <name>a divalent metal cation</name>
        <dbReference type="ChEBI" id="CHEBI:60240"/>
    </ligand>
</feature>
<dbReference type="SUPFAM" id="SSF53098">
    <property type="entry name" value="Ribonuclease H-like"/>
    <property type="match status" value="1"/>
</dbReference>
<evidence type="ECO:0000256" key="7">
    <source>
        <dbReference type="ARBA" id="ARBA00021407"/>
    </source>
</evidence>
<feature type="domain" description="RNase H type-2" evidence="16">
    <location>
        <begin position="89"/>
        <end position="305"/>
    </location>
</feature>
<evidence type="ECO:0000256" key="8">
    <source>
        <dbReference type="ARBA" id="ARBA00022490"/>
    </source>
</evidence>
<sequence length="309" mass="34808">MGNIVKVIDTQTINHLINQYNMETTGLPNGTIARKKIKSTQVQIYRSKKIMFQGKDAEQVASQLLGIKIESSQPQKTSTSNKVYNFDKHNTIGSDEAGSGDYFGPLTVCAAYVSKKNAEILKTIGVMDSKSLTDAKIVQLAEQIIEICPHSLIVLDNDNYNKKQLDGWSQVKMKAVLHNQAITNVISRIDENELEQIVIDQFVQASTYERYTASPMPRKDITFFETKGESKSIAIAAASIIARYAFVKHMDKIAKDLNMIIPKGASSKVDLEAAKIAQRYDMHQLDKISKKHFKNREKVLDLINRKRRN</sequence>
<evidence type="ECO:0000313" key="19">
    <source>
        <dbReference type="Proteomes" id="UP000770161"/>
    </source>
</evidence>
<proteinExistence type="inferred from homology"/>
<comment type="similarity">
    <text evidence="5 14">Belongs to the RNase HII family. RnhC subfamily.</text>
</comment>
<dbReference type="PIRSF" id="PIRSF037748">
    <property type="entry name" value="RnhC"/>
    <property type="match status" value="1"/>
</dbReference>
<organism evidence="18 20">
    <name type="scientific">Mammaliicoccus lentus</name>
    <name type="common">Staphylococcus lentus</name>
    <dbReference type="NCBI Taxonomy" id="42858"/>
    <lineage>
        <taxon>Bacteria</taxon>
        <taxon>Bacillati</taxon>
        <taxon>Bacillota</taxon>
        <taxon>Bacilli</taxon>
        <taxon>Bacillales</taxon>
        <taxon>Staphylococcaceae</taxon>
        <taxon>Mammaliicoccus</taxon>
    </lineage>
</organism>
<evidence type="ECO:0000259" key="16">
    <source>
        <dbReference type="PROSITE" id="PS51975"/>
    </source>
</evidence>
<dbReference type="Gene3D" id="3.30.420.10">
    <property type="entry name" value="Ribonuclease H-like superfamily/Ribonuclease H"/>
    <property type="match status" value="1"/>
</dbReference>
<dbReference type="GO" id="GO:0003723">
    <property type="term" value="F:RNA binding"/>
    <property type="evidence" value="ECO:0007669"/>
    <property type="project" value="UniProtKB-UniRule"/>
</dbReference>
<keyword evidence="12 14" id="KW-0378">Hydrolase</keyword>
<protein>
    <recommendedName>
        <fullName evidence="7 14">Ribonuclease HIII</fullName>
        <shortName evidence="14">RNase HIII</shortName>
        <ecNumber evidence="6 14">3.1.26.4</ecNumber>
    </recommendedName>
</protein>
<keyword evidence="13 14" id="KW-0460">Magnesium</keyword>
<dbReference type="PANTHER" id="PTHR10954:SF23">
    <property type="entry name" value="RIBONUCLEASE"/>
    <property type="match status" value="1"/>
</dbReference>
<feature type="binding site" evidence="14 15">
    <location>
        <position position="96"/>
    </location>
    <ligand>
        <name>a divalent metal cation</name>
        <dbReference type="ChEBI" id="CHEBI:60240"/>
    </ligand>
</feature>
<dbReference type="PROSITE" id="PS51975">
    <property type="entry name" value="RNASE_H_2"/>
    <property type="match status" value="1"/>
</dbReference>
<evidence type="ECO:0000256" key="9">
    <source>
        <dbReference type="ARBA" id="ARBA00022722"/>
    </source>
</evidence>
<dbReference type="Pfam" id="PF11858">
    <property type="entry name" value="DUF3378"/>
    <property type="match status" value="1"/>
</dbReference>
<evidence type="ECO:0000256" key="3">
    <source>
        <dbReference type="ARBA" id="ARBA00004065"/>
    </source>
</evidence>
<evidence type="ECO:0000256" key="5">
    <source>
        <dbReference type="ARBA" id="ARBA00008378"/>
    </source>
</evidence>
<dbReference type="GO" id="GO:0043137">
    <property type="term" value="P:DNA replication, removal of RNA primer"/>
    <property type="evidence" value="ECO:0007669"/>
    <property type="project" value="TreeGrafter"/>
</dbReference>
<evidence type="ECO:0000256" key="13">
    <source>
        <dbReference type="ARBA" id="ARBA00022842"/>
    </source>
</evidence>
<name>A0AAP1WLY8_MAMLE</name>
<evidence type="ECO:0000256" key="15">
    <source>
        <dbReference type="PROSITE-ProRule" id="PRU01319"/>
    </source>
</evidence>
<dbReference type="AlphaFoldDB" id="A0AAP1WLY8"/>
<dbReference type="Proteomes" id="UP000770161">
    <property type="component" value="Unassembled WGS sequence"/>
</dbReference>
<comment type="function">
    <text evidence="3 14">Endonuclease that specifically degrades the RNA of RNA-DNA hybrids.</text>
</comment>
<evidence type="ECO:0000256" key="6">
    <source>
        <dbReference type="ARBA" id="ARBA00012180"/>
    </source>
</evidence>
<dbReference type="InterPro" id="IPR004641">
    <property type="entry name" value="RNase_HIII"/>
</dbReference>
<dbReference type="EC" id="3.1.26.4" evidence="6 14"/>
<keyword evidence="19" id="KW-1185">Reference proteome</keyword>
<evidence type="ECO:0000256" key="2">
    <source>
        <dbReference type="ARBA" id="ARBA00001946"/>
    </source>
</evidence>
<dbReference type="Proteomes" id="UP001223261">
    <property type="component" value="Chromosome"/>
</dbReference>
<dbReference type="InterPro" id="IPR024568">
    <property type="entry name" value="RNase_HIII_N"/>
</dbReference>
<comment type="cofactor">
    <cofactor evidence="2">
        <name>Mg(2+)</name>
        <dbReference type="ChEBI" id="CHEBI:18420"/>
    </cofactor>
</comment>
<evidence type="ECO:0000256" key="11">
    <source>
        <dbReference type="ARBA" id="ARBA00022759"/>
    </source>
</evidence>
<evidence type="ECO:0000313" key="20">
    <source>
        <dbReference type="Proteomes" id="UP001223261"/>
    </source>
</evidence>
<dbReference type="InterPro" id="IPR024567">
    <property type="entry name" value="RNase_HII/HIII_dom"/>
</dbReference>
<dbReference type="CDD" id="cd06590">
    <property type="entry name" value="RNase_HII_bacteria_HIII_like"/>
    <property type="match status" value="1"/>
</dbReference>
<evidence type="ECO:0000313" key="17">
    <source>
        <dbReference type="EMBL" id="MBU6112427.1"/>
    </source>
</evidence>
<accession>A0AAP1WLY8</accession>
<gene>
    <name evidence="14 18" type="primary">rnhC</name>
    <name evidence="17" type="ORF">KQ656_00570</name>
    <name evidence="18" type="ORF">PYH69_05565</name>
</gene>
<evidence type="ECO:0000256" key="12">
    <source>
        <dbReference type="ARBA" id="ARBA00022801"/>
    </source>
</evidence>
<keyword evidence="11 14" id="KW-0255">Endonuclease</keyword>
<reference evidence="18" key="2">
    <citation type="journal article" date="2023" name="Antibiotics">
        <title>Prevalence and Molecular Characterization of Methicillin-Resistant Staphylococci (MRS) and Mammaliicocci (MRM) in Dromedary Camels from Algeria: First Detection of SCCmec-mecC Hybrid in Methicillin-Resistant Mammaliicoccus lentus.</title>
        <authorList>
            <person name="Belhout C."/>
            <person name="Boyen F."/>
            <person name="Vereecke N."/>
            <person name="Theuns S."/>
            <person name="Taibi N."/>
            <person name="Stegger M."/>
            <person name="de la Fe-Rodriguez P.Y."/>
            <person name="Bouayad L."/>
            <person name="Elgroud R."/>
            <person name="Butaye P."/>
        </authorList>
    </citation>
    <scope>NUCLEOTIDE SEQUENCE</scope>
    <source>
        <strain evidence="18">7048</strain>
    </source>
</reference>
<dbReference type="EMBL" id="CP118848">
    <property type="protein sequence ID" value="WHI61099.1"/>
    <property type="molecule type" value="Genomic_DNA"/>
</dbReference>
<dbReference type="PANTHER" id="PTHR10954">
    <property type="entry name" value="RIBONUCLEASE H2 SUBUNIT A"/>
    <property type="match status" value="1"/>
</dbReference>
<dbReference type="FunFam" id="3.30.420.10:FF:000047">
    <property type="entry name" value="Ribonuclease HIII"/>
    <property type="match status" value="1"/>
</dbReference>
<dbReference type="InterPro" id="IPR012337">
    <property type="entry name" value="RNaseH-like_sf"/>
</dbReference>
<comment type="cofactor">
    <cofactor evidence="14 15">
        <name>Mn(2+)</name>
        <dbReference type="ChEBI" id="CHEBI:29035"/>
    </cofactor>
    <cofactor evidence="14 15">
        <name>Mg(2+)</name>
        <dbReference type="ChEBI" id="CHEBI:18420"/>
    </cofactor>
    <text evidence="14 15">Manganese or magnesium. Binds 1 divalent metal ion per monomer in the absence of substrate. May bind a second metal ion after substrate binding.</text>
</comment>
<dbReference type="GO" id="GO:0000287">
    <property type="term" value="F:magnesium ion binding"/>
    <property type="evidence" value="ECO:0007669"/>
    <property type="project" value="UniProtKB-UniRule"/>
</dbReference>
<dbReference type="Gene3D" id="3.30.310.10">
    <property type="entry name" value="TATA-Binding Protein"/>
    <property type="match status" value="1"/>
</dbReference>
<keyword evidence="9 14" id="KW-0540">Nuclease</keyword>
<dbReference type="NCBIfam" id="TIGR00716">
    <property type="entry name" value="rnhC"/>
    <property type="match status" value="1"/>
</dbReference>
<dbReference type="InterPro" id="IPR036397">
    <property type="entry name" value="RNaseH_sf"/>
</dbReference>
<evidence type="ECO:0000256" key="10">
    <source>
        <dbReference type="ARBA" id="ARBA00022723"/>
    </source>
</evidence>
<dbReference type="InterPro" id="IPR012295">
    <property type="entry name" value="TBP_dom_sf"/>
</dbReference>
<comment type="catalytic activity">
    <reaction evidence="1 14 15">
        <text>Endonucleolytic cleavage to 5'-phosphomonoester.</text>
        <dbReference type="EC" id="3.1.26.4"/>
    </reaction>
</comment>
<comment type="subcellular location">
    <subcellularLocation>
        <location evidence="4 14">Cytoplasm</location>
    </subcellularLocation>
</comment>
<dbReference type="GO" id="GO:0032299">
    <property type="term" value="C:ribonuclease H2 complex"/>
    <property type="evidence" value="ECO:0007669"/>
    <property type="project" value="TreeGrafter"/>
</dbReference>